<reference evidence="3 4" key="1">
    <citation type="journal article" date="2017" name="Int. J. Syst. Evol. Microbiol.">
        <title>Marinicauda algicola sp. nov., isolated from a marine red alga Rhodosorus marinus.</title>
        <authorList>
            <person name="Jeong S.E."/>
            <person name="Jeon S.H."/>
            <person name="Chun B.H."/>
            <person name="Kim D.W."/>
            <person name="Jeon C.O."/>
        </authorList>
    </citation>
    <scope>NUCLEOTIDE SEQUENCE [LARGE SCALE GENOMIC DNA]</scope>
    <source>
        <strain evidence="3 4">JCM 31718</strain>
    </source>
</reference>
<accession>A0A4S2H2K2</accession>
<dbReference type="Proteomes" id="UP000308054">
    <property type="component" value="Unassembled WGS sequence"/>
</dbReference>
<dbReference type="InterPro" id="IPR036761">
    <property type="entry name" value="TTHA0802/YceI-like_sf"/>
</dbReference>
<dbReference type="PANTHER" id="PTHR34406">
    <property type="entry name" value="PROTEIN YCEI"/>
    <property type="match status" value="1"/>
</dbReference>
<dbReference type="Pfam" id="PF04264">
    <property type="entry name" value="YceI"/>
    <property type="match status" value="1"/>
</dbReference>
<dbReference type="OrthoDB" id="9811006at2"/>
<dbReference type="InterPro" id="IPR007372">
    <property type="entry name" value="Lipid/polyisoprenoid-bd_YceI"/>
</dbReference>
<keyword evidence="1" id="KW-0732">Signal</keyword>
<dbReference type="AlphaFoldDB" id="A0A4S2H2K2"/>
<dbReference type="SMART" id="SM00867">
    <property type="entry name" value="YceI"/>
    <property type="match status" value="1"/>
</dbReference>
<comment type="caution">
    <text evidence="3">The sequence shown here is derived from an EMBL/GenBank/DDBJ whole genome shotgun (WGS) entry which is preliminary data.</text>
</comment>
<evidence type="ECO:0000256" key="1">
    <source>
        <dbReference type="SAM" id="SignalP"/>
    </source>
</evidence>
<evidence type="ECO:0000313" key="3">
    <source>
        <dbReference type="EMBL" id="TGY89830.1"/>
    </source>
</evidence>
<organism evidence="3 4">
    <name type="scientific">Marinicauda algicola</name>
    <dbReference type="NCBI Taxonomy" id="2029849"/>
    <lineage>
        <taxon>Bacteria</taxon>
        <taxon>Pseudomonadati</taxon>
        <taxon>Pseudomonadota</taxon>
        <taxon>Alphaproteobacteria</taxon>
        <taxon>Maricaulales</taxon>
        <taxon>Maricaulaceae</taxon>
        <taxon>Marinicauda</taxon>
    </lineage>
</organism>
<dbReference type="Gene3D" id="2.40.128.110">
    <property type="entry name" value="Lipid/polyisoprenoid-binding, YceI-like"/>
    <property type="match status" value="1"/>
</dbReference>
<name>A0A4S2H2K2_9PROT</name>
<dbReference type="EMBL" id="SRXW01000001">
    <property type="protein sequence ID" value="TGY89830.1"/>
    <property type="molecule type" value="Genomic_DNA"/>
</dbReference>
<protein>
    <submittedName>
        <fullName evidence="3">Polyisoprenoid-binding protein</fullName>
    </submittedName>
</protein>
<feature type="domain" description="Lipid/polyisoprenoid-binding YceI-like" evidence="2">
    <location>
        <begin position="23"/>
        <end position="188"/>
    </location>
</feature>
<dbReference type="RefSeq" id="WP_135994327.1">
    <property type="nucleotide sequence ID" value="NZ_CP071057.1"/>
</dbReference>
<dbReference type="SUPFAM" id="SSF101874">
    <property type="entry name" value="YceI-like"/>
    <property type="match status" value="1"/>
</dbReference>
<evidence type="ECO:0000259" key="2">
    <source>
        <dbReference type="SMART" id="SM00867"/>
    </source>
</evidence>
<gene>
    <name evidence="3" type="ORF">E5163_01430</name>
</gene>
<dbReference type="PANTHER" id="PTHR34406:SF1">
    <property type="entry name" value="PROTEIN YCEI"/>
    <property type="match status" value="1"/>
</dbReference>
<evidence type="ECO:0000313" key="4">
    <source>
        <dbReference type="Proteomes" id="UP000308054"/>
    </source>
</evidence>
<proteinExistence type="predicted"/>
<sequence length="194" mass="20756">MRTALGLLACILAAPSALADPVAYEIDPGHTHVLFAVERFGFADTIGIFPDSEGVIRLDREDPAASSVSARVRTASVWTGLDARDNAVRGSSWLDIATHGEIVFESTQVELLDDVSARVTGNFTLLGVTREETFDVTLNRIGPDVSRGGREGAGFSITGEISRSDYGLDTAMNLVGDRVGIRIEVLAHRVDAQD</sequence>
<keyword evidence="4" id="KW-1185">Reference proteome</keyword>
<feature type="chain" id="PRO_5020689352" evidence="1">
    <location>
        <begin position="20"/>
        <end position="194"/>
    </location>
</feature>
<feature type="signal peptide" evidence="1">
    <location>
        <begin position="1"/>
        <end position="19"/>
    </location>
</feature>